<accession>A0A1V9YZG6</accession>
<evidence type="ECO:0000313" key="3">
    <source>
        <dbReference type="Proteomes" id="UP000243579"/>
    </source>
</evidence>
<dbReference type="Proteomes" id="UP000243579">
    <property type="component" value="Unassembled WGS sequence"/>
</dbReference>
<dbReference type="AlphaFoldDB" id="A0A1V9YZG6"/>
<reference evidence="2 3" key="1">
    <citation type="journal article" date="2014" name="Genome Biol. Evol.">
        <title>The secreted proteins of Achlya hypogyna and Thraustotheca clavata identify the ancestral oomycete secretome and reveal gene acquisitions by horizontal gene transfer.</title>
        <authorList>
            <person name="Misner I."/>
            <person name="Blouin N."/>
            <person name="Leonard G."/>
            <person name="Richards T.A."/>
            <person name="Lane C.E."/>
        </authorList>
    </citation>
    <scope>NUCLEOTIDE SEQUENCE [LARGE SCALE GENOMIC DNA]</scope>
    <source>
        <strain evidence="2 3">ATCC 48635</strain>
    </source>
</reference>
<gene>
    <name evidence="2" type="ORF">ACHHYP_05010</name>
</gene>
<sequence length="542" mass="60854">MRASSPYQRNLSPCSRHIHELMDEEDARYVKATPPVAEPTRGPPQTPVLRSVVVRETYAREALKRLAKNLTAGSRETNAHDNAIFDQMNEILHPKTAAPARKKFDKRWYHFYNRQVYSIGMDVATPQLAPPSVVTAPLRRTTTHKRLSSVQSAGGLTAGCCEDNDASDEDESGINSLKQKTPPWTACPANDQVYFDCFDIDWAACGIEKIVRDAVERQRIYTLLRAHARILFHLFRLHASIQGANDREPFKLAAKAKFFEDLSVAIPEPGRHGITDQPTTRPGFLYFIVQLALGYYKRDEIAGLLKRLATEGLEVSSSVYYLVHEFLLPFASIEDPHHFVNLFFNHAATSAIFLSHRAGLEIIFLQHAERITHDPSTSTAPRETSELLQPYLKFHSYLVLLHQYKQIDAKFSESRASTIFCSCLPVWPDDNAVISRALDYHSFTVALAKIVFAKHEKAICSGDDDVCPERPSSDRCTCEFGAVKDKYNMQAFLDPLYATVFKIASPGLKRGPRRRSIVGDIHSTAPHTPVADRATSPTSTKT</sequence>
<name>A0A1V9YZG6_ACHHY</name>
<feature type="region of interest" description="Disordered" evidence="1">
    <location>
        <begin position="519"/>
        <end position="542"/>
    </location>
</feature>
<organism evidence="2 3">
    <name type="scientific">Achlya hypogyna</name>
    <name type="common">Oomycete</name>
    <name type="synonym">Protoachlya hypogyna</name>
    <dbReference type="NCBI Taxonomy" id="1202772"/>
    <lineage>
        <taxon>Eukaryota</taxon>
        <taxon>Sar</taxon>
        <taxon>Stramenopiles</taxon>
        <taxon>Oomycota</taxon>
        <taxon>Saprolegniomycetes</taxon>
        <taxon>Saprolegniales</taxon>
        <taxon>Achlyaceae</taxon>
        <taxon>Achlya</taxon>
    </lineage>
</organism>
<proteinExistence type="predicted"/>
<keyword evidence="3" id="KW-1185">Reference proteome</keyword>
<protein>
    <submittedName>
        <fullName evidence="2">Uncharacterized protein</fullName>
    </submittedName>
</protein>
<comment type="caution">
    <text evidence="2">The sequence shown here is derived from an EMBL/GenBank/DDBJ whole genome shotgun (WGS) entry which is preliminary data.</text>
</comment>
<evidence type="ECO:0000313" key="2">
    <source>
        <dbReference type="EMBL" id="OQR91063.1"/>
    </source>
</evidence>
<evidence type="ECO:0000256" key="1">
    <source>
        <dbReference type="SAM" id="MobiDB-lite"/>
    </source>
</evidence>
<dbReference type="OrthoDB" id="72753at2759"/>
<dbReference type="EMBL" id="JNBR01000559">
    <property type="protein sequence ID" value="OQR91063.1"/>
    <property type="molecule type" value="Genomic_DNA"/>
</dbReference>